<dbReference type="EMBL" id="PDZR01000003">
    <property type="protein sequence ID" value="PNG27094.1"/>
    <property type="molecule type" value="Genomic_DNA"/>
</dbReference>
<keyword evidence="8 12" id="KW-0663">Pyridoxal phosphate</keyword>
<dbReference type="Gene3D" id="3.90.1150.10">
    <property type="entry name" value="Aspartate Aminotransferase, domain 1"/>
    <property type="match status" value="1"/>
</dbReference>
<dbReference type="GO" id="GO:0008710">
    <property type="term" value="F:8-amino-7-oxononanoate synthase activity"/>
    <property type="evidence" value="ECO:0007669"/>
    <property type="project" value="UniProtKB-EC"/>
</dbReference>
<dbReference type="CDD" id="cd06454">
    <property type="entry name" value="KBL_like"/>
    <property type="match status" value="1"/>
</dbReference>
<evidence type="ECO:0000256" key="9">
    <source>
        <dbReference type="ARBA" id="ARBA00032610"/>
    </source>
</evidence>
<evidence type="ECO:0000256" key="4">
    <source>
        <dbReference type="ARBA" id="ARBA00011738"/>
    </source>
</evidence>
<evidence type="ECO:0000256" key="10">
    <source>
        <dbReference type="ARBA" id="ARBA00033381"/>
    </source>
</evidence>
<dbReference type="InterPro" id="IPR015421">
    <property type="entry name" value="PyrdxlP-dep_Trfase_major"/>
</dbReference>
<keyword evidence="7" id="KW-0093">Biotin biosynthesis</keyword>
<dbReference type="Gene3D" id="3.40.640.10">
    <property type="entry name" value="Type I PLP-dependent aspartate aminotransferase-like (Major domain)"/>
    <property type="match status" value="1"/>
</dbReference>
<evidence type="ECO:0000256" key="1">
    <source>
        <dbReference type="ARBA" id="ARBA00001933"/>
    </source>
</evidence>
<dbReference type="InterPro" id="IPR004839">
    <property type="entry name" value="Aminotransferase_I/II_large"/>
</dbReference>
<keyword evidence="6" id="KW-0808">Transferase</keyword>
<comment type="caution">
    <text evidence="14">The sequence shown here is derived from an EMBL/GenBank/DDBJ whole genome shotgun (WGS) entry which is preliminary data.</text>
</comment>
<comment type="catalytic activity">
    <reaction evidence="11">
        <text>6-carboxyhexanoyl-[ACP] + L-alanine + H(+) = (8S)-8-amino-7-oxononanoate + holo-[ACP] + CO2</text>
        <dbReference type="Rhea" id="RHEA:42288"/>
        <dbReference type="Rhea" id="RHEA-COMP:9685"/>
        <dbReference type="Rhea" id="RHEA-COMP:9955"/>
        <dbReference type="ChEBI" id="CHEBI:15378"/>
        <dbReference type="ChEBI" id="CHEBI:16526"/>
        <dbReference type="ChEBI" id="CHEBI:57972"/>
        <dbReference type="ChEBI" id="CHEBI:64479"/>
        <dbReference type="ChEBI" id="CHEBI:78846"/>
        <dbReference type="ChEBI" id="CHEBI:149468"/>
        <dbReference type="EC" id="2.3.1.47"/>
    </reaction>
</comment>
<dbReference type="PANTHER" id="PTHR13693">
    <property type="entry name" value="CLASS II AMINOTRANSFERASE/8-AMINO-7-OXONONANOATE SYNTHASE"/>
    <property type="match status" value="1"/>
</dbReference>
<protein>
    <recommendedName>
        <fullName evidence="5">8-amino-7-oxononanoate synthase</fullName>
        <ecNumber evidence="5">2.3.1.47</ecNumber>
    </recommendedName>
    <alternativeName>
        <fullName evidence="9">7-keto-8-amino-pelargonic acid synthase</fullName>
    </alternativeName>
    <alternativeName>
        <fullName evidence="10">8-amino-7-ketopelargonate synthase</fullName>
    </alternativeName>
</protein>
<evidence type="ECO:0000259" key="13">
    <source>
        <dbReference type="Pfam" id="PF00155"/>
    </source>
</evidence>
<dbReference type="EC" id="2.3.1.47" evidence="5"/>
<sequence length="410" mass="44505">MTKFNSLEDHATRRFRLAGKAYLEAGDPFFAPIDSLRQEAAASGRRFTSFANYDYLGLSSHPAVRSAAAGALETFGVGALASRLVGGQRSLHHILEDDIARFIGAESAVTLVSGYLANVTTISHLLGSRDALFIDELSHNSIVSGAKSAVAETIMFRHNDFDHLEFLLRERRDRYRNVMIVVEGLYSMDGDIADLPRLVEIKEQHNAWLMIDEAHSLGVLGDEGRGLCEQCGVDPQRVDLMVGTLSKALASCGGFVAGKTAVIDWMRYTLPGFVYSVGLSPVISAAAAAALRLMQEERWRIERLRANAGLFVTLAQEAGLDTGPAIGRGVVPILFADSLETLDASRHLMENGFYVPPIIQIGVPKDQPRLRFFISAAHTQEEIKAVIDLLAKRPPVSAAMAHAFGAVSAT</sequence>
<evidence type="ECO:0000256" key="8">
    <source>
        <dbReference type="ARBA" id="ARBA00022898"/>
    </source>
</evidence>
<dbReference type="RefSeq" id="WP_102842686.1">
    <property type="nucleotide sequence ID" value="NZ_PDZR01000003.1"/>
</dbReference>
<proteinExistence type="inferred from homology"/>
<evidence type="ECO:0000256" key="3">
    <source>
        <dbReference type="ARBA" id="ARBA00010008"/>
    </source>
</evidence>
<dbReference type="PANTHER" id="PTHR13693:SF100">
    <property type="entry name" value="8-AMINO-7-OXONONANOATE SYNTHASE"/>
    <property type="match status" value="1"/>
</dbReference>
<evidence type="ECO:0000256" key="7">
    <source>
        <dbReference type="ARBA" id="ARBA00022756"/>
    </source>
</evidence>
<dbReference type="Proteomes" id="UP000236286">
    <property type="component" value="Unassembled WGS sequence"/>
</dbReference>
<comment type="similarity">
    <text evidence="3">Belongs to the class-II pyridoxal-phosphate-dependent aminotransferase family. BioF subfamily.</text>
</comment>
<dbReference type="SUPFAM" id="SSF53383">
    <property type="entry name" value="PLP-dependent transferases"/>
    <property type="match status" value="1"/>
</dbReference>
<evidence type="ECO:0000256" key="2">
    <source>
        <dbReference type="ARBA" id="ARBA00004746"/>
    </source>
</evidence>
<accession>A0A2J7TK00</accession>
<dbReference type="OrthoDB" id="9807157at2"/>
<feature type="domain" description="Aminotransferase class I/classII large" evidence="13">
    <location>
        <begin position="48"/>
        <end position="388"/>
    </location>
</feature>
<dbReference type="InterPro" id="IPR015422">
    <property type="entry name" value="PyrdxlP-dep_Trfase_small"/>
</dbReference>
<name>A0A2J7TK00_METSI</name>
<dbReference type="GO" id="GO:0009102">
    <property type="term" value="P:biotin biosynthetic process"/>
    <property type="evidence" value="ECO:0007669"/>
    <property type="project" value="UniProtKB-KW"/>
</dbReference>
<reference evidence="14 15" key="1">
    <citation type="submission" date="2017-10" db="EMBL/GenBank/DDBJ databases">
        <title>Genome announcement of Methylocella silvestris TVC from permafrost.</title>
        <authorList>
            <person name="Wang J."/>
            <person name="Geng K."/>
            <person name="Ul-Haque F."/>
            <person name="Crombie A.T."/>
            <person name="Street L.E."/>
            <person name="Wookey P.A."/>
            <person name="Murrell J.C."/>
            <person name="Pratscher J."/>
        </authorList>
    </citation>
    <scope>NUCLEOTIDE SEQUENCE [LARGE SCALE GENOMIC DNA]</scope>
    <source>
        <strain evidence="14 15">TVC</strain>
    </source>
</reference>
<evidence type="ECO:0000256" key="11">
    <source>
        <dbReference type="ARBA" id="ARBA00047715"/>
    </source>
</evidence>
<dbReference type="AlphaFoldDB" id="A0A2J7TK00"/>
<comment type="subunit">
    <text evidence="4">Homodimer.</text>
</comment>
<evidence type="ECO:0000256" key="6">
    <source>
        <dbReference type="ARBA" id="ARBA00022679"/>
    </source>
</evidence>
<organism evidence="14 15">
    <name type="scientific">Methylocella silvestris</name>
    <dbReference type="NCBI Taxonomy" id="199596"/>
    <lineage>
        <taxon>Bacteria</taxon>
        <taxon>Pseudomonadati</taxon>
        <taxon>Pseudomonadota</taxon>
        <taxon>Alphaproteobacteria</taxon>
        <taxon>Hyphomicrobiales</taxon>
        <taxon>Beijerinckiaceae</taxon>
        <taxon>Methylocella</taxon>
    </lineage>
</organism>
<gene>
    <name evidence="14" type="ORF">CR492_05235</name>
</gene>
<dbReference type="GO" id="GO:0030170">
    <property type="term" value="F:pyridoxal phosphate binding"/>
    <property type="evidence" value="ECO:0007669"/>
    <property type="project" value="InterPro"/>
</dbReference>
<comment type="pathway">
    <text evidence="2">Cofactor biosynthesis; biotin biosynthesis.</text>
</comment>
<comment type="cofactor">
    <cofactor evidence="1 12">
        <name>pyridoxal 5'-phosphate</name>
        <dbReference type="ChEBI" id="CHEBI:597326"/>
    </cofactor>
</comment>
<dbReference type="InterPro" id="IPR001917">
    <property type="entry name" value="Aminotrans_II_pyridoxalP_BS"/>
</dbReference>
<dbReference type="InterPro" id="IPR050087">
    <property type="entry name" value="AON_synthase_class-II"/>
</dbReference>
<dbReference type="Pfam" id="PF00155">
    <property type="entry name" value="Aminotran_1_2"/>
    <property type="match status" value="1"/>
</dbReference>
<dbReference type="PROSITE" id="PS00599">
    <property type="entry name" value="AA_TRANSFER_CLASS_2"/>
    <property type="match status" value="1"/>
</dbReference>
<evidence type="ECO:0000313" key="15">
    <source>
        <dbReference type="Proteomes" id="UP000236286"/>
    </source>
</evidence>
<evidence type="ECO:0000313" key="14">
    <source>
        <dbReference type="EMBL" id="PNG27094.1"/>
    </source>
</evidence>
<dbReference type="InterPro" id="IPR015424">
    <property type="entry name" value="PyrdxlP-dep_Trfase"/>
</dbReference>
<evidence type="ECO:0000256" key="12">
    <source>
        <dbReference type="RuleBase" id="RU003693"/>
    </source>
</evidence>
<evidence type="ECO:0000256" key="5">
    <source>
        <dbReference type="ARBA" id="ARBA00013187"/>
    </source>
</evidence>